<accession>A0A072NTJ7</accession>
<evidence type="ECO:0000256" key="4">
    <source>
        <dbReference type="ARBA" id="ARBA00023136"/>
    </source>
</evidence>
<protein>
    <recommendedName>
        <fullName evidence="9">DUF1772 domain-containing protein</fullName>
    </recommendedName>
</protein>
<dbReference type="OrthoDB" id="5954308at2759"/>
<evidence type="ECO:0008006" key="9">
    <source>
        <dbReference type="Google" id="ProtNLM"/>
    </source>
</evidence>
<evidence type="ECO:0000256" key="1">
    <source>
        <dbReference type="ARBA" id="ARBA00004141"/>
    </source>
</evidence>
<dbReference type="InterPro" id="IPR013901">
    <property type="entry name" value="Anthrone_oxy"/>
</dbReference>
<name>A0A072NTJ7_9EURO</name>
<dbReference type="PANTHER" id="PTHR35042:SF1">
    <property type="entry name" value="DUF1772-DOMAIN-CONTAINING PROTEIN"/>
    <property type="match status" value="1"/>
</dbReference>
<gene>
    <name evidence="7" type="ORF">A1O9_12808</name>
</gene>
<feature type="transmembrane region" description="Helical" evidence="6">
    <location>
        <begin position="99"/>
        <end position="119"/>
    </location>
</feature>
<evidence type="ECO:0000256" key="2">
    <source>
        <dbReference type="ARBA" id="ARBA00022692"/>
    </source>
</evidence>
<dbReference type="EMBL" id="AMGV01000027">
    <property type="protein sequence ID" value="KEF51194.1"/>
    <property type="molecule type" value="Genomic_DNA"/>
</dbReference>
<organism evidence="7 8">
    <name type="scientific">Exophiala aquamarina CBS 119918</name>
    <dbReference type="NCBI Taxonomy" id="1182545"/>
    <lineage>
        <taxon>Eukaryota</taxon>
        <taxon>Fungi</taxon>
        <taxon>Dikarya</taxon>
        <taxon>Ascomycota</taxon>
        <taxon>Pezizomycotina</taxon>
        <taxon>Eurotiomycetes</taxon>
        <taxon>Chaetothyriomycetidae</taxon>
        <taxon>Chaetothyriales</taxon>
        <taxon>Herpotrichiellaceae</taxon>
        <taxon>Exophiala</taxon>
    </lineage>
</organism>
<proteinExistence type="inferred from homology"/>
<dbReference type="GO" id="GO:0016020">
    <property type="term" value="C:membrane"/>
    <property type="evidence" value="ECO:0007669"/>
    <property type="project" value="UniProtKB-SubCell"/>
</dbReference>
<keyword evidence="2 6" id="KW-0812">Transmembrane</keyword>
<comment type="subcellular location">
    <subcellularLocation>
        <location evidence="1">Membrane</location>
        <topology evidence="1">Multi-pass membrane protein</topology>
    </subcellularLocation>
</comment>
<dbReference type="AlphaFoldDB" id="A0A072NTJ7"/>
<comment type="caution">
    <text evidence="7">The sequence shown here is derived from an EMBL/GenBank/DDBJ whole genome shotgun (WGS) entry which is preliminary data.</text>
</comment>
<dbReference type="Pfam" id="PF08592">
    <property type="entry name" value="Anthrone_oxy"/>
    <property type="match status" value="1"/>
</dbReference>
<keyword evidence="3 6" id="KW-1133">Transmembrane helix</keyword>
<dbReference type="VEuPathDB" id="FungiDB:A1O9_12808"/>
<sequence length="181" mass="19077">MATNAPLSSIMLQIAGVGGAAWLSGNIGGLSLLAVPALDQSRREDYVPARTLAVQWKRLYDKGAAQNPPIAIGIAAILSYLAWSADSTVRLGLASQRQLYIASVALTMGIVPWTLIIMANTNGALYKKARKVLSLQKGSSEWSATDDEEVSDLLSTWNLLNGLRSLLPLLGFAAGAIAALA</sequence>
<dbReference type="GeneID" id="25287702"/>
<evidence type="ECO:0000256" key="3">
    <source>
        <dbReference type="ARBA" id="ARBA00022989"/>
    </source>
</evidence>
<evidence type="ECO:0000256" key="5">
    <source>
        <dbReference type="ARBA" id="ARBA00034313"/>
    </source>
</evidence>
<dbReference type="STRING" id="1182545.A0A072NTJ7"/>
<evidence type="ECO:0000313" key="7">
    <source>
        <dbReference type="EMBL" id="KEF51194.1"/>
    </source>
</evidence>
<comment type="similarity">
    <text evidence="5">Belongs to the anthrone oxygenase family.</text>
</comment>
<keyword evidence="8" id="KW-1185">Reference proteome</keyword>
<keyword evidence="4 6" id="KW-0472">Membrane</keyword>
<dbReference type="HOGENOM" id="CLU_105974_1_0_1"/>
<evidence type="ECO:0000256" key="6">
    <source>
        <dbReference type="SAM" id="Phobius"/>
    </source>
</evidence>
<dbReference type="RefSeq" id="XP_013253784.1">
    <property type="nucleotide sequence ID" value="XM_013398330.1"/>
</dbReference>
<evidence type="ECO:0000313" key="8">
    <source>
        <dbReference type="Proteomes" id="UP000027920"/>
    </source>
</evidence>
<feature type="transmembrane region" description="Helical" evidence="6">
    <location>
        <begin position="12"/>
        <end position="35"/>
    </location>
</feature>
<dbReference type="PANTHER" id="PTHR35042">
    <property type="entry name" value="ANTHRONE OXYGENASE ENCC"/>
    <property type="match status" value="1"/>
</dbReference>
<reference evidence="7 8" key="1">
    <citation type="submission" date="2013-03" db="EMBL/GenBank/DDBJ databases">
        <title>The Genome Sequence of Exophiala aquamarina CBS 119918.</title>
        <authorList>
            <consortium name="The Broad Institute Genomics Platform"/>
            <person name="Cuomo C."/>
            <person name="de Hoog S."/>
            <person name="Gorbushina A."/>
            <person name="Walker B."/>
            <person name="Young S.K."/>
            <person name="Zeng Q."/>
            <person name="Gargeya S."/>
            <person name="Fitzgerald M."/>
            <person name="Haas B."/>
            <person name="Abouelleil A."/>
            <person name="Allen A.W."/>
            <person name="Alvarado L."/>
            <person name="Arachchi H.M."/>
            <person name="Berlin A.M."/>
            <person name="Chapman S.B."/>
            <person name="Gainer-Dewar J."/>
            <person name="Goldberg J."/>
            <person name="Griggs A."/>
            <person name="Gujja S."/>
            <person name="Hansen M."/>
            <person name="Howarth C."/>
            <person name="Imamovic A."/>
            <person name="Ireland A."/>
            <person name="Larimer J."/>
            <person name="McCowan C."/>
            <person name="Murphy C."/>
            <person name="Pearson M."/>
            <person name="Poon T.W."/>
            <person name="Priest M."/>
            <person name="Roberts A."/>
            <person name="Saif S."/>
            <person name="Shea T."/>
            <person name="Sisk P."/>
            <person name="Sykes S."/>
            <person name="Wortman J."/>
            <person name="Nusbaum C."/>
            <person name="Birren B."/>
        </authorList>
    </citation>
    <scope>NUCLEOTIDE SEQUENCE [LARGE SCALE GENOMIC DNA]</scope>
    <source>
        <strain evidence="7 8">CBS 119918</strain>
    </source>
</reference>
<dbReference type="Proteomes" id="UP000027920">
    <property type="component" value="Unassembled WGS sequence"/>
</dbReference>